<dbReference type="SUPFAM" id="SSF53901">
    <property type="entry name" value="Thiolase-like"/>
    <property type="match status" value="2"/>
</dbReference>
<keyword evidence="2 3" id="KW-0808">Transferase</keyword>
<dbReference type="InterPro" id="IPR014030">
    <property type="entry name" value="Ketoacyl_synth_N"/>
</dbReference>
<feature type="domain" description="Ketosynthase family 3 (KS3)" evidence="4">
    <location>
        <begin position="1"/>
        <end position="395"/>
    </location>
</feature>
<evidence type="ECO:0000313" key="5">
    <source>
        <dbReference type="EMBL" id="MEE6187303.1"/>
    </source>
</evidence>
<protein>
    <submittedName>
        <fullName evidence="5">Beta-ketoacyl-[acyl-carrier-protein] synthase family protein</fullName>
        <ecNumber evidence="5">2.3.1.-</ecNumber>
    </submittedName>
</protein>
<reference evidence="5 6" key="1">
    <citation type="submission" date="2024-01" db="EMBL/GenBank/DDBJ databases">
        <title>Niabella digestum sp. nov., isolated from waste digestion system.</title>
        <authorList>
            <person name="Zhang L."/>
        </authorList>
    </citation>
    <scope>NUCLEOTIDE SEQUENCE [LARGE SCALE GENOMIC DNA]</scope>
    <source>
        <strain evidence="5 6">A18</strain>
    </source>
</reference>
<dbReference type="InterPro" id="IPR020841">
    <property type="entry name" value="PKS_Beta-ketoAc_synthase_dom"/>
</dbReference>
<dbReference type="PROSITE" id="PS00606">
    <property type="entry name" value="KS3_1"/>
    <property type="match status" value="1"/>
</dbReference>
<accession>A0ABU7RH34</accession>
<proteinExistence type="inferred from homology"/>
<dbReference type="CDD" id="cd00834">
    <property type="entry name" value="KAS_I_II"/>
    <property type="match status" value="1"/>
</dbReference>
<dbReference type="PANTHER" id="PTHR11712">
    <property type="entry name" value="POLYKETIDE SYNTHASE-RELATED"/>
    <property type="match status" value="1"/>
</dbReference>
<evidence type="ECO:0000259" key="4">
    <source>
        <dbReference type="PROSITE" id="PS52004"/>
    </source>
</evidence>
<comment type="caution">
    <text evidence="5">The sequence shown here is derived from an EMBL/GenBank/DDBJ whole genome shotgun (WGS) entry which is preliminary data.</text>
</comment>
<evidence type="ECO:0000256" key="3">
    <source>
        <dbReference type="RuleBase" id="RU003694"/>
    </source>
</evidence>
<evidence type="ECO:0000256" key="1">
    <source>
        <dbReference type="ARBA" id="ARBA00008467"/>
    </source>
</evidence>
<sequence length="396" mass="42416">MSRVVVTGMGLITAVGDSAAANRHALINKQSGIGKATYVQSRFVDILPLAEVKHATEELAAQLNISQPGITRTDLLALYALQQAIADAALSEDLLQEKSTALVNACTVGGMCLTDIMYEDANRKDGKGSAYIHAYSNSANTTLLQQYYAIGGVINTFNTACSSSANAIMYGARLIQHGFAERAIVGGVDSLSKFTINGFNALMILSDAPCRPFDAHRKGLNLGEAAAFLVLEKEEAAKHKKAYAEIKGYGNSNDAFHPSSTSDTGDGPYLSMQRALITAGLKPADIDFINAHGTATENNDETESVAMIRLFEKPPAFASTKSFTGHTLGAAGAVEAVYSVLSLYHQEVYPSLNFEEPIPTTRLVPNREYQKQPLRHVMSNSFGFGGNCTSLIFSKL</sequence>
<dbReference type="InterPro" id="IPR014031">
    <property type="entry name" value="Ketoacyl_synth_C"/>
</dbReference>
<keyword evidence="5" id="KW-0012">Acyltransferase</keyword>
<evidence type="ECO:0000313" key="6">
    <source>
        <dbReference type="Proteomes" id="UP001357452"/>
    </source>
</evidence>
<dbReference type="PROSITE" id="PS52004">
    <property type="entry name" value="KS3_2"/>
    <property type="match status" value="1"/>
</dbReference>
<dbReference type="Pfam" id="PF02801">
    <property type="entry name" value="Ketoacyl-synt_C"/>
    <property type="match status" value="1"/>
</dbReference>
<dbReference type="Pfam" id="PF00109">
    <property type="entry name" value="ketoacyl-synt"/>
    <property type="match status" value="1"/>
</dbReference>
<organism evidence="5 6">
    <name type="scientific">Niabella digestorum</name>
    <dbReference type="NCBI Taxonomy" id="3117701"/>
    <lineage>
        <taxon>Bacteria</taxon>
        <taxon>Pseudomonadati</taxon>
        <taxon>Bacteroidota</taxon>
        <taxon>Chitinophagia</taxon>
        <taxon>Chitinophagales</taxon>
        <taxon>Chitinophagaceae</taxon>
        <taxon>Niabella</taxon>
    </lineage>
</organism>
<keyword evidence="6" id="KW-1185">Reference proteome</keyword>
<dbReference type="InterPro" id="IPR000794">
    <property type="entry name" value="Beta-ketoacyl_synthase"/>
</dbReference>
<dbReference type="Proteomes" id="UP001357452">
    <property type="component" value="Unassembled WGS sequence"/>
</dbReference>
<dbReference type="EMBL" id="JAZGLY010000004">
    <property type="protein sequence ID" value="MEE6187303.1"/>
    <property type="molecule type" value="Genomic_DNA"/>
</dbReference>
<dbReference type="RefSeq" id="WP_330974712.1">
    <property type="nucleotide sequence ID" value="NZ_JAZGLY010000004.1"/>
</dbReference>
<dbReference type="PANTHER" id="PTHR11712:SF320">
    <property type="entry name" value="BETA-KETOACYL SYNTHASE"/>
    <property type="match status" value="1"/>
</dbReference>
<dbReference type="SMART" id="SM00825">
    <property type="entry name" value="PKS_KS"/>
    <property type="match status" value="1"/>
</dbReference>
<dbReference type="GO" id="GO:0016746">
    <property type="term" value="F:acyltransferase activity"/>
    <property type="evidence" value="ECO:0007669"/>
    <property type="project" value="UniProtKB-KW"/>
</dbReference>
<gene>
    <name evidence="5" type="ORF">V2H41_08465</name>
</gene>
<evidence type="ECO:0000256" key="2">
    <source>
        <dbReference type="ARBA" id="ARBA00022679"/>
    </source>
</evidence>
<dbReference type="EC" id="2.3.1.-" evidence="5"/>
<name>A0ABU7RH34_9BACT</name>
<dbReference type="Gene3D" id="3.40.47.10">
    <property type="match status" value="1"/>
</dbReference>
<comment type="similarity">
    <text evidence="1 3">Belongs to the thiolase-like superfamily. Beta-ketoacyl-ACP synthases family.</text>
</comment>
<dbReference type="InterPro" id="IPR016039">
    <property type="entry name" value="Thiolase-like"/>
</dbReference>
<dbReference type="InterPro" id="IPR018201">
    <property type="entry name" value="Ketoacyl_synth_AS"/>
</dbReference>